<dbReference type="CDD" id="cd17036">
    <property type="entry name" value="T3SC_YbjN-like_1"/>
    <property type="match status" value="1"/>
</dbReference>
<evidence type="ECO:0000259" key="1">
    <source>
        <dbReference type="Pfam" id="PF22551"/>
    </source>
</evidence>
<gene>
    <name evidence="2" type="ORF">SDC9_61909</name>
</gene>
<proteinExistence type="predicted"/>
<dbReference type="InterPro" id="IPR054343">
    <property type="entry name" value="TY-Chap_M"/>
</dbReference>
<name>A0A644XIC2_9ZZZZ</name>
<protein>
    <recommendedName>
        <fullName evidence="1">TY-Chap central domain-containing protein</fullName>
    </recommendedName>
</protein>
<comment type="caution">
    <text evidence="2">The sequence shown here is derived from an EMBL/GenBank/DDBJ whole genome shotgun (WGS) entry which is preliminary data.</text>
</comment>
<dbReference type="AlphaFoldDB" id="A0A644XIC2"/>
<dbReference type="EMBL" id="VSSQ01002459">
    <property type="protein sequence ID" value="MPM15538.1"/>
    <property type="molecule type" value="Genomic_DNA"/>
</dbReference>
<accession>A0A644XIC2</accession>
<dbReference type="SUPFAM" id="SSF69635">
    <property type="entry name" value="Type III secretory system chaperone-like"/>
    <property type="match status" value="1"/>
</dbReference>
<dbReference type="Gene3D" id="3.30.1460.10">
    <property type="match status" value="1"/>
</dbReference>
<feature type="domain" description="TY-Chap central" evidence="1">
    <location>
        <begin position="18"/>
        <end position="141"/>
    </location>
</feature>
<reference evidence="2" key="1">
    <citation type="submission" date="2019-08" db="EMBL/GenBank/DDBJ databases">
        <authorList>
            <person name="Kucharzyk K."/>
            <person name="Murdoch R.W."/>
            <person name="Higgins S."/>
            <person name="Loffler F."/>
        </authorList>
    </citation>
    <scope>NUCLEOTIDE SEQUENCE</scope>
</reference>
<dbReference type="Pfam" id="PF22551">
    <property type="entry name" value="TY-Chap1"/>
    <property type="match status" value="1"/>
</dbReference>
<evidence type="ECO:0000313" key="2">
    <source>
        <dbReference type="EMBL" id="MPM15538.1"/>
    </source>
</evidence>
<organism evidence="2">
    <name type="scientific">bioreactor metagenome</name>
    <dbReference type="NCBI Taxonomy" id="1076179"/>
    <lineage>
        <taxon>unclassified sequences</taxon>
        <taxon>metagenomes</taxon>
        <taxon>ecological metagenomes</taxon>
    </lineage>
</organism>
<sequence>MHKFPVLKDGVNEKLLEKVRKKVDACLSGLFDKEDLVKVDGMTSFSFGSATVNVTVVPWHSGDVLVKVFSFLAENVKTKKAATEFLRLNADVPLGAFSIAFDNTVMFSCSLPGANVDTSEITGALQTVAAYADQYDDILKEMYR</sequence>